<evidence type="ECO:0000256" key="3">
    <source>
        <dbReference type="ARBA" id="ARBA00022512"/>
    </source>
</evidence>
<dbReference type="NCBIfam" id="TIGR04226">
    <property type="entry name" value="RrgB_K2N_iso_D2"/>
    <property type="match status" value="1"/>
</dbReference>
<dbReference type="Pfam" id="PF01345">
    <property type="entry name" value="DUF11"/>
    <property type="match status" value="1"/>
</dbReference>
<dbReference type="EMBL" id="JAHLZF010000010">
    <property type="protein sequence ID" value="MBU6080933.1"/>
    <property type="molecule type" value="Genomic_DNA"/>
</dbReference>
<evidence type="ECO:0000313" key="11">
    <source>
        <dbReference type="Proteomes" id="UP000812672"/>
    </source>
</evidence>
<keyword evidence="3" id="KW-0134">Cell wall</keyword>
<sequence length="525" mass="58168">MKKIAKSLIMLLVVSLLLPLSVSGQEAATQEGSLTIYKFEQDPVDGPYDDEMPELMSASLGDPLEGVTFEITQTHEYDAATDTWSPVGSNPASFTEITDLDGKIVIHNIPLGRYKVQETAGPPHVNLNEEEFFVDVPMTSADGTDVNYDVVILPKNETIRNDVELTKKDGSNDFLGLPGVVFELYGEDDELVDGSEPFTTDQDGKIVVENLPYGEYYFKETHTLEGYVLGDQRIEFSVKDSEENITVEAVNYREPDIEKDVSVDSSNRGEEVTYSITVDVPGDMHEYTNFEITDVLDEDLSYVGSWSATGVDESVFDFNQNGQTLTWTVNDFGAFQSVNQVVIEFDVLISEEATANEEISNDATLDFTNKHDQSGSKTTDPVPLLPTAGSVVVIKQDGDTNEFLSGAEFKLVNVNTEETFTGTTDANGKHDFGELDYGEYELIETKAPMYEEDGEMKPYNKLNNPISITIDDQKAHHDVEVDNYKSGWELPQTGGIGTSLFTLIGALLMGTALVLYIRHRRKEMV</sequence>
<evidence type="ECO:0000256" key="2">
    <source>
        <dbReference type="ARBA" id="ARBA00007257"/>
    </source>
</evidence>
<evidence type="ECO:0000259" key="9">
    <source>
        <dbReference type="PROSITE" id="PS50847"/>
    </source>
</evidence>
<evidence type="ECO:0000256" key="8">
    <source>
        <dbReference type="SAM" id="SignalP"/>
    </source>
</evidence>
<evidence type="ECO:0000256" key="7">
    <source>
        <dbReference type="SAM" id="Phobius"/>
    </source>
</evidence>
<keyword evidence="4" id="KW-0964">Secreted</keyword>
<accession>A0ABS6GR11</accession>
<evidence type="ECO:0000256" key="4">
    <source>
        <dbReference type="ARBA" id="ARBA00022525"/>
    </source>
</evidence>
<dbReference type="Proteomes" id="UP000812672">
    <property type="component" value="Unassembled WGS sequence"/>
</dbReference>
<keyword evidence="6" id="KW-0572">Peptidoglycan-anchor</keyword>
<dbReference type="NCBIfam" id="TIGR01167">
    <property type="entry name" value="LPXTG_anchor"/>
    <property type="match status" value="1"/>
</dbReference>
<dbReference type="InterPro" id="IPR019931">
    <property type="entry name" value="LPXTG_anchor"/>
</dbReference>
<dbReference type="Pfam" id="PF17802">
    <property type="entry name" value="SpaA"/>
    <property type="match status" value="3"/>
</dbReference>
<keyword evidence="7" id="KW-0812">Transmembrane</keyword>
<protein>
    <submittedName>
        <fullName evidence="10">Isopeptide-forming domain-containing fimbrial protein</fullName>
    </submittedName>
</protein>
<evidence type="ECO:0000256" key="6">
    <source>
        <dbReference type="ARBA" id="ARBA00023088"/>
    </source>
</evidence>
<dbReference type="InterPro" id="IPR026466">
    <property type="entry name" value="Fim_isopep_form_D2_dom"/>
</dbReference>
<evidence type="ECO:0000256" key="5">
    <source>
        <dbReference type="ARBA" id="ARBA00022729"/>
    </source>
</evidence>
<organism evidence="10 11">
    <name type="scientific">Allobacillus halotolerans</name>
    <dbReference type="NCBI Taxonomy" id="570278"/>
    <lineage>
        <taxon>Bacteria</taxon>
        <taxon>Bacillati</taxon>
        <taxon>Bacillota</taxon>
        <taxon>Bacilli</taxon>
        <taxon>Bacillales</taxon>
        <taxon>Bacillaceae</taxon>
        <taxon>Allobacillus</taxon>
    </lineage>
</organism>
<gene>
    <name evidence="10" type="ORF">KQ486_07865</name>
</gene>
<dbReference type="InterPro" id="IPR001434">
    <property type="entry name" value="OmcB-like_DUF11"/>
</dbReference>
<name>A0ABS6GR11_9BACI</name>
<dbReference type="PANTHER" id="PTHR36108:SF13">
    <property type="entry name" value="COLOSSIN-B-RELATED"/>
    <property type="match status" value="1"/>
</dbReference>
<evidence type="ECO:0000313" key="10">
    <source>
        <dbReference type="EMBL" id="MBU6080933.1"/>
    </source>
</evidence>
<feature type="signal peptide" evidence="8">
    <location>
        <begin position="1"/>
        <end position="27"/>
    </location>
</feature>
<keyword evidence="7" id="KW-1133">Transmembrane helix</keyword>
<dbReference type="InterPro" id="IPR041033">
    <property type="entry name" value="SpaA_PFL_dom_1"/>
</dbReference>
<dbReference type="RefSeq" id="WP_216687284.1">
    <property type="nucleotide sequence ID" value="NZ_CAUPKR010000009.1"/>
</dbReference>
<dbReference type="PROSITE" id="PS50847">
    <property type="entry name" value="GRAM_POS_ANCHORING"/>
    <property type="match status" value="1"/>
</dbReference>
<comment type="caution">
    <text evidence="10">The sequence shown here is derived from an EMBL/GenBank/DDBJ whole genome shotgun (WGS) entry which is preliminary data.</text>
</comment>
<comment type="subcellular location">
    <subcellularLocation>
        <location evidence="1">Secreted</location>
        <location evidence="1">Cell wall</location>
        <topology evidence="1">Peptidoglycan-anchor</topology>
    </subcellularLocation>
</comment>
<feature type="transmembrane region" description="Helical" evidence="7">
    <location>
        <begin position="496"/>
        <end position="517"/>
    </location>
</feature>
<dbReference type="Pfam" id="PF00746">
    <property type="entry name" value="Gram_pos_anchor"/>
    <property type="match status" value="1"/>
</dbReference>
<keyword evidence="7" id="KW-0472">Membrane</keyword>
<keyword evidence="11" id="KW-1185">Reference proteome</keyword>
<keyword evidence="5 8" id="KW-0732">Signal</keyword>
<evidence type="ECO:0000256" key="1">
    <source>
        <dbReference type="ARBA" id="ARBA00004168"/>
    </source>
</evidence>
<dbReference type="PANTHER" id="PTHR36108">
    <property type="entry name" value="COLOSSIN-B-RELATED"/>
    <property type="match status" value="1"/>
</dbReference>
<feature type="domain" description="Gram-positive cocci surface proteins LPxTG" evidence="9">
    <location>
        <begin position="490"/>
        <end position="525"/>
    </location>
</feature>
<feature type="chain" id="PRO_5046465205" evidence="8">
    <location>
        <begin position="28"/>
        <end position="525"/>
    </location>
</feature>
<reference evidence="10 11" key="1">
    <citation type="journal article" date="2011" name="Int. J. Syst. Evol. Microbiol.">
        <title>Allobacillus halotolerans gen. nov., sp. nov. isolated from shrimp paste.</title>
        <authorList>
            <person name="Sheu S.Y."/>
            <person name="Arun A.B."/>
            <person name="Jiang S.R."/>
            <person name="Young C.C."/>
            <person name="Chen W.M."/>
        </authorList>
    </citation>
    <scope>NUCLEOTIDE SEQUENCE [LARGE SCALE GENOMIC DNA]</scope>
    <source>
        <strain evidence="10 11">LMG 24826</strain>
    </source>
</reference>
<comment type="similarity">
    <text evidence="2">Belongs to the serine-aspartate repeat-containing protein (SDr) family.</text>
</comment>
<proteinExistence type="inferred from homology"/>